<feature type="transmembrane region" description="Helical" evidence="1">
    <location>
        <begin position="169"/>
        <end position="186"/>
    </location>
</feature>
<gene>
    <name evidence="2" type="ORF">CFP56_038510</name>
</gene>
<dbReference type="PANTHER" id="PTHR34741:SF2">
    <property type="entry name" value="VESICLE TRANSPORT PROTEIN"/>
    <property type="match status" value="1"/>
</dbReference>
<reference evidence="2 3" key="1">
    <citation type="journal article" date="2018" name="Sci. Data">
        <title>The draft genome sequence of cork oak.</title>
        <authorList>
            <person name="Ramos A.M."/>
            <person name="Usie A."/>
            <person name="Barbosa P."/>
            <person name="Barros P.M."/>
            <person name="Capote T."/>
            <person name="Chaves I."/>
            <person name="Simoes F."/>
            <person name="Abreu I."/>
            <person name="Carrasquinho I."/>
            <person name="Faro C."/>
            <person name="Guimaraes J.B."/>
            <person name="Mendonca D."/>
            <person name="Nobrega F."/>
            <person name="Rodrigues L."/>
            <person name="Saibo N.J.M."/>
            <person name="Varela M.C."/>
            <person name="Egas C."/>
            <person name="Matos J."/>
            <person name="Miguel C.M."/>
            <person name="Oliveira M.M."/>
            <person name="Ricardo C.P."/>
            <person name="Goncalves S."/>
        </authorList>
    </citation>
    <scope>NUCLEOTIDE SEQUENCE [LARGE SCALE GENOMIC DNA]</scope>
    <source>
        <strain evidence="3">cv. HL8</strain>
    </source>
</reference>
<evidence type="ECO:0000256" key="1">
    <source>
        <dbReference type="SAM" id="Phobius"/>
    </source>
</evidence>
<proteinExistence type="predicted"/>
<dbReference type="PANTHER" id="PTHR34741">
    <property type="entry name" value="IMAP FAMILY MEMBER 1, PUTATIVE-RELATED"/>
    <property type="match status" value="1"/>
</dbReference>
<dbReference type="Gramene" id="rna-CFP56_45531">
    <property type="protein sequence ID" value="cds-POE57000.1"/>
    <property type="gene ID" value="gene-CFP56_45531"/>
</dbReference>
<keyword evidence="3" id="KW-1185">Reference proteome</keyword>
<dbReference type="AlphaFoldDB" id="A0AAW0LNX1"/>
<evidence type="ECO:0000313" key="3">
    <source>
        <dbReference type="Proteomes" id="UP000237347"/>
    </source>
</evidence>
<comment type="caution">
    <text evidence="2">The sequence shown here is derived from an EMBL/GenBank/DDBJ whole genome shotgun (WGS) entry which is preliminary data.</text>
</comment>
<keyword evidence="1" id="KW-0472">Membrane</keyword>
<protein>
    <submittedName>
        <fullName evidence="2">Uncharacterized protein</fullName>
    </submittedName>
</protein>
<evidence type="ECO:0000313" key="2">
    <source>
        <dbReference type="EMBL" id="KAK7852611.1"/>
    </source>
</evidence>
<organism evidence="2 3">
    <name type="scientific">Quercus suber</name>
    <name type="common">Cork oak</name>
    <dbReference type="NCBI Taxonomy" id="58331"/>
    <lineage>
        <taxon>Eukaryota</taxon>
        <taxon>Viridiplantae</taxon>
        <taxon>Streptophyta</taxon>
        <taxon>Embryophyta</taxon>
        <taxon>Tracheophyta</taxon>
        <taxon>Spermatophyta</taxon>
        <taxon>Magnoliopsida</taxon>
        <taxon>eudicotyledons</taxon>
        <taxon>Gunneridae</taxon>
        <taxon>Pentapetalae</taxon>
        <taxon>rosids</taxon>
        <taxon>fabids</taxon>
        <taxon>Fagales</taxon>
        <taxon>Fagaceae</taxon>
        <taxon>Quercus</taxon>
    </lineage>
</organism>
<name>A0AAW0LNX1_QUESU</name>
<feature type="transmembrane region" description="Helical" evidence="1">
    <location>
        <begin position="146"/>
        <end position="163"/>
    </location>
</feature>
<dbReference type="Proteomes" id="UP000237347">
    <property type="component" value="Unassembled WGS sequence"/>
</dbReference>
<feature type="transmembrane region" description="Helical" evidence="1">
    <location>
        <begin position="110"/>
        <end position="134"/>
    </location>
</feature>
<sequence>MRNPFKLFFVPIIQLFFKFYPQLLLPRPSPSADAVDSELVAPLAAGDNDAVDQAEAPTQATGDGAEKQAKAAGFVVVHHMEWAEIVIAFCLASAVDIAILSAQVHSQLPALFHLFSLAILLAFASVVVSKFINLKFLRAAQVLEKCGVFFTVTAFFIAITIPFPFYLKFASWIVYAISALAILICNRF</sequence>
<accession>A0AAW0LNX1</accession>
<feature type="transmembrane region" description="Helical" evidence="1">
    <location>
        <begin position="85"/>
        <end position="104"/>
    </location>
</feature>
<dbReference type="EMBL" id="PKMF04000074">
    <property type="protein sequence ID" value="KAK7852611.1"/>
    <property type="molecule type" value="Genomic_DNA"/>
</dbReference>
<keyword evidence="1" id="KW-0812">Transmembrane</keyword>
<keyword evidence="1" id="KW-1133">Transmembrane helix</keyword>